<dbReference type="EMBL" id="FNKY01000001">
    <property type="protein sequence ID" value="SDQ71522.1"/>
    <property type="molecule type" value="Genomic_DNA"/>
</dbReference>
<dbReference type="CDD" id="cd00158">
    <property type="entry name" value="RHOD"/>
    <property type="match status" value="1"/>
</dbReference>
<feature type="domain" description="Rhodanese" evidence="2">
    <location>
        <begin position="367"/>
        <end position="455"/>
    </location>
</feature>
<dbReference type="InterPro" id="IPR036866">
    <property type="entry name" value="RibonucZ/Hydroxyglut_hydro"/>
</dbReference>
<keyword evidence="1" id="KW-0479">Metal-binding</keyword>
<dbReference type="InterPro" id="IPR036873">
    <property type="entry name" value="Rhodanese-like_dom_sf"/>
</dbReference>
<feature type="domain" description="Rhodanese" evidence="2">
    <location>
        <begin position="263"/>
        <end position="353"/>
    </location>
</feature>
<evidence type="ECO:0000313" key="3">
    <source>
        <dbReference type="EMBL" id="SDQ71522.1"/>
    </source>
</evidence>
<reference evidence="3 4" key="1">
    <citation type="submission" date="2016-10" db="EMBL/GenBank/DDBJ databases">
        <authorList>
            <person name="Varghese N."/>
            <person name="Submissions S."/>
        </authorList>
    </citation>
    <scope>NUCLEOTIDE SEQUENCE [LARGE SCALE GENOMIC DNA]</scope>
    <source>
        <strain evidence="3 4">Nl1</strain>
    </source>
</reference>
<dbReference type="GO" id="GO:0016787">
    <property type="term" value="F:hydrolase activity"/>
    <property type="evidence" value="ECO:0007669"/>
    <property type="project" value="UniProtKB-KW"/>
</dbReference>
<protein>
    <submittedName>
        <fullName evidence="3">Hydroxyacylglutathione hydrolase</fullName>
    </submittedName>
</protein>
<dbReference type="InterPro" id="IPR001763">
    <property type="entry name" value="Rhodanese-like_dom"/>
</dbReference>
<evidence type="ECO:0000259" key="2">
    <source>
        <dbReference type="PROSITE" id="PS50206"/>
    </source>
</evidence>
<organism evidence="3 4">
    <name type="scientific">Nitrosospira multiformis</name>
    <dbReference type="NCBI Taxonomy" id="1231"/>
    <lineage>
        <taxon>Bacteria</taxon>
        <taxon>Pseudomonadati</taxon>
        <taxon>Pseudomonadota</taxon>
        <taxon>Betaproteobacteria</taxon>
        <taxon>Nitrosomonadales</taxon>
        <taxon>Nitrosomonadaceae</taxon>
        <taxon>Nitrosospira</taxon>
    </lineage>
</organism>
<dbReference type="PANTHER" id="PTHR43084">
    <property type="entry name" value="PERSULFIDE DIOXYGENASE ETHE1"/>
    <property type="match status" value="1"/>
</dbReference>
<dbReference type="SMART" id="SM00450">
    <property type="entry name" value="RHOD"/>
    <property type="match status" value="2"/>
</dbReference>
<dbReference type="InterPro" id="IPR051682">
    <property type="entry name" value="Mito_Persulfide_Diox"/>
</dbReference>
<sequence>MFFKRLKASGLGQNSYLLGCGEGLAVVVDPRRDIDEYLELTRRNDLSIAYILETHRQEDFEFGSRTLAAMTGARIVTGTHELFGHSDVKLADEKELKVGTTRIVALATPGHTPESVSYAVYPQDTKDKCWGAFTGDALFVSETGRTDLPDPDQTGENAGILYDSIHQKIAPLGDQTLLFPAHGSGSACGGNISKRDDSTLGIEKETNLVFKVSRMEFVDHKVAEKLPRPPYFSHMERVNLMGGRPPGLSAEFRVFQPGEFREKMKDAIVIDCRSPDTFAAAHIPLSYNIWLKGLPAFGGWVADEHTAILLVLDEPGHIQEAVTSLSRIGIDRVEGMLAGGVEAWREQGLPIYGLGTISAEECANWIQDRKTNVLDVRDDNEWAKEHIPGALHTFVGHLEDSIPQLPKDSELVVHCSVGHRAGLAASILERNGFSKVYNMLGGLCAWKALDLPLEKTGDAG</sequence>
<dbReference type="SMART" id="SM00849">
    <property type="entry name" value="Lactamase_B"/>
    <property type="match status" value="1"/>
</dbReference>
<dbReference type="Pfam" id="PF00581">
    <property type="entry name" value="Rhodanese"/>
    <property type="match status" value="2"/>
</dbReference>
<dbReference type="RefSeq" id="WP_074632152.1">
    <property type="nucleotide sequence ID" value="NZ_FNKY01000001.1"/>
</dbReference>
<dbReference type="SUPFAM" id="SSF52821">
    <property type="entry name" value="Rhodanese/Cell cycle control phosphatase"/>
    <property type="match status" value="2"/>
</dbReference>
<accession>A0ABY0TJN8</accession>
<gene>
    <name evidence="3" type="ORF">SAMN05216402_1985</name>
</gene>
<keyword evidence="4" id="KW-1185">Reference proteome</keyword>
<name>A0ABY0TJN8_9PROT</name>
<dbReference type="Gene3D" id="3.60.15.10">
    <property type="entry name" value="Ribonuclease Z/Hydroxyacylglutathione hydrolase-like"/>
    <property type="match status" value="1"/>
</dbReference>
<dbReference type="InterPro" id="IPR001279">
    <property type="entry name" value="Metallo-B-lactamas"/>
</dbReference>
<dbReference type="CDD" id="cd07724">
    <property type="entry name" value="POD-like_MBL-fold"/>
    <property type="match status" value="1"/>
</dbReference>
<dbReference type="SUPFAM" id="SSF56281">
    <property type="entry name" value="Metallo-hydrolase/oxidoreductase"/>
    <property type="match status" value="1"/>
</dbReference>
<comment type="caution">
    <text evidence="3">The sequence shown here is derived from an EMBL/GenBank/DDBJ whole genome shotgun (WGS) entry which is preliminary data.</text>
</comment>
<keyword evidence="3" id="KW-0378">Hydrolase</keyword>
<dbReference type="InterPro" id="IPR044528">
    <property type="entry name" value="POD-like_MBL-fold"/>
</dbReference>
<evidence type="ECO:0000256" key="1">
    <source>
        <dbReference type="ARBA" id="ARBA00022723"/>
    </source>
</evidence>
<dbReference type="PROSITE" id="PS50206">
    <property type="entry name" value="RHODANESE_3"/>
    <property type="match status" value="2"/>
</dbReference>
<evidence type="ECO:0000313" key="4">
    <source>
        <dbReference type="Proteomes" id="UP000183471"/>
    </source>
</evidence>
<dbReference type="Gene3D" id="3.40.250.10">
    <property type="entry name" value="Rhodanese-like domain"/>
    <property type="match status" value="2"/>
</dbReference>
<dbReference type="Proteomes" id="UP000183471">
    <property type="component" value="Unassembled WGS sequence"/>
</dbReference>
<dbReference type="PANTHER" id="PTHR43084:SF1">
    <property type="entry name" value="PERSULFIDE DIOXYGENASE ETHE1, MITOCHONDRIAL"/>
    <property type="match status" value="1"/>
</dbReference>
<proteinExistence type="predicted"/>